<comment type="subcellular location">
    <subcellularLocation>
        <location evidence="1 7">Cytoplasm</location>
    </subcellularLocation>
</comment>
<protein>
    <recommendedName>
        <fullName evidence="7">Signal recognition particle 14 kDa protein</fullName>
        <shortName evidence="7">SRP14</shortName>
    </recommendedName>
</protein>
<evidence type="ECO:0000256" key="2">
    <source>
        <dbReference type="ARBA" id="ARBA00010349"/>
    </source>
</evidence>
<evidence type="ECO:0000256" key="6">
    <source>
        <dbReference type="ARBA" id="ARBA00023274"/>
    </source>
</evidence>
<comment type="function">
    <text evidence="7">Component of the signal recognition particle (SRP) complex, a ribonucleoprotein complex that mediates the cotranslational targeting of secretory and membrane proteins to the endoplasmic reticulum (ER). SRP9 together with SRP14 and the Alu portion of the SRP RNA, constitutes the elongation arrest domain of SRP. The complex of SRP9 and SRP14 is required for SRP RNA binding.</text>
</comment>
<dbReference type="Pfam" id="PF02290">
    <property type="entry name" value="SRP14"/>
    <property type="match status" value="1"/>
</dbReference>
<proteinExistence type="inferred from homology"/>
<keyword evidence="4 7" id="KW-0694">RNA-binding</keyword>
<sequence>MPQFIDEEAFLVELGKLYAKTRTQGSVWLWCKQHFENVQHKKRKPVDPEALAMAPPSCIIRASDGSRTISCIVPSERVGPFSASVNNVMRYNFDGLKRAAGGKGAKKVNEKKKKRKRGSGGRKARERGKAKDGKKEGQGEDNNGKGGGEGEREGEGAGEGEANQ</sequence>
<feature type="compositionally biased region" description="Basic and acidic residues" evidence="8">
    <location>
        <begin position="127"/>
        <end position="138"/>
    </location>
</feature>
<dbReference type="OMA" id="TNCPEAQ"/>
<dbReference type="SUPFAM" id="SSF54762">
    <property type="entry name" value="Signal recognition particle alu RNA binding heterodimer, SRP9/14"/>
    <property type="match status" value="1"/>
</dbReference>
<dbReference type="PANTHER" id="PTHR12013">
    <property type="entry name" value="SIGNAL RECOGNITION PARTICLE 14 KD PROTEIN"/>
    <property type="match status" value="1"/>
</dbReference>
<dbReference type="InterPro" id="IPR003210">
    <property type="entry name" value="Signal_recog_particle_SRP14"/>
</dbReference>
<evidence type="ECO:0000256" key="4">
    <source>
        <dbReference type="ARBA" id="ARBA00022884"/>
    </source>
</evidence>
<evidence type="ECO:0000256" key="7">
    <source>
        <dbReference type="RuleBase" id="RU368100"/>
    </source>
</evidence>
<reference evidence="9 10" key="1">
    <citation type="submission" date="2014-11" db="EMBL/GenBank/DDBJ databases">
        <authorList>
            <person name="Zhu J."/>
            <person name="Qi W."/>
            <person name="Song R."/>
        </authorList>
    </citation>
    <scope>NUCLEOTIDE SEQUENCE [LARGE SCALE GENOMIC DNA]</scope>
</reference>
<keyword evidence="6 7" id="KW-0687">Ribonucleoprotein</keyword>
<organism evidence="9 10">
    <name type="scientific">Vitrella brassicaformis (strain CCMP3155)</name>
    <dbReference type="NCBI Taxonomy" id="1169540"/>
    <lineage>
        <taxon>Eukaryota</taxon>
        <taxon>Sar</taxon>
        <taxon>Alveolata</taxon>
        <taxon>Colpodellida</taxon>
        <taxon>Vitrellaceae</taxon>
        <taxon>Vitrella</taxon>
    </lineage>
</organism>
<gene>
    <name evidence="9" type="ORF">Vbra_16058</name>
</gene>
<dbReference type="InParanoid" id="A0A0G4FSV4"/>
<feature type="compositionally biased region" description="Basic residues" evidence="8">
    <location>
        <begin position="104"/>
        <end position="126"/>
    </location>
</feature>
<accession>A0A0G4FSV4</accession>
<dbReference type="PhylomeDB" id="A0A0G4FSV4"/>
<dbReference type="AlphaFoldDB" id="A0A0G4FSV4"/>
<keyword evidence="5 7" id="KW-0733">Signal recognition particle</keyword>
<dbReference type="OrthoDB" id="19209at2759"/>
<evidence type="ECO:0000313" key="9">
    <source>
        <dbReference type="EMBL" id="CEM17536.1"/>
    </source>
</evidence>
<keyword evidence="10" id="KW-1185">Reference proteome</keyword>
<comment type="similarity">
    <text evidence="2 7">Belongs to the SRP14 family.</text>
</comment>
<evidence type="ECO:0000256" key="3">
    <source>
        <dbReference type="ARBA" id="ARBA00022490"/>
    </source>
</evidence>
<dbReference type="VEuPathDB" id="CryptoDB:Vbra_16058"/>
<dbReference type="GO" id="GO:0008312">
    <property type="term" value="F:7S RNA binding"/>
    <property type="evidence" value="ECO:0007669"/>
    <property type="project" value="UniProtKB-UniRule"/>
</dbReference>
<dbReference type="Proteomes" id="UP000041254">
    <property type="component" value="Unassembled WGS sequence"/>
</dbReference>
<dbReference type="InterPro" id="IPR009018">
    <property type="entry name" value="Signal_recog_particle_SRP9/14"/>
</dbReference>
<dbReference type="EMBL" id="CDMY01000490">
    <property type="protein sequence ID" value="CEM17536.1"/>
    <property type="molecule type" value="Genomic_DNA"/>
</dbReference>
<evidence type="ECO:0000256" key="8">
    <source>
        <dbReference type="SAM" id="MobiDB-lite"/>
    </source>
</evidence>
<dbReference type="STRING" id="1169540.A0A0G4FSV4"/>
<evidence type="ECO:0000256" key="1">
    <source>
        <dbReference type="ARBA" id="ARBA00004496"/>
    </source>
</evidence>
<dbReference type="GO" id="GO:0030942">
    <property type="term" value="F:endoplasmic reticulum signal peptide binding"/>
    <property type="evidence" value="ECO:0007669"/>
    <property type="project" value="UniProtKB-UniRule"/>
</dbReference>
<dbReference type="GO" id="GO:0006614">
    <property type="term" value="P:SRP-dependent cotranslational protein targeting to membrane"/>
    <property type="evidence" value="ECO:0007669"/>
    <property type="project" value="UniProtKB-UniRule"/>
</dbReference>
<evidence type="ECO:0000313" key="10">
    <source>
        <dbReference type="Proteomes" id="UP000041254"/>
    </source>
</evidence>
<evidence type="ECO:0000256" key="5">
    <source>
        <dbReference type="ARBA" id="ARBA00023135"/>
    </source>
</evidence>
<comment type="subunit">
    <text evidence="7">Heterodimer with SRP9; binds RNA as heterodimer. Component of a signal recognition particle (SRP) complex that consists of a 7SL RNA molecule of 300 nucleotides and six protein subunits: SRP72, SRP68, SRP54, SRP19, SRP14 and SRP9.</text>
</comment>
<dbReference type="GO" id="GO:0005786">
    <property type="term" value="C:signal recognition particle, endoplasmic reticulum targeting"/>
    <property type="evidence" value="ECO:0007669"/>
    <property type="project" value="UniProtKB-UniRule"/>
</dbReference>
<dbReference type="Gene3D" id="3.30.720.10">
    <property type="entry name" value="Signal recognition particle alu RNA binding heterodimer, srp9/1"/>
    <property type="match status" value="1"/>
</dbReference>
<name>A0A0G4FSV4_VITBC</name>
<keyword evidence="3 7" id="KW-0963">Cytoplasm</keyword>
<feature type="region of interest" description="Disordered" evidence="8">
    <location>
        <begin position="99"/>
        <end position="164"/>
    </location>
</feature>